<evidence type="ECO:0000256" key="8">
    <source>
        <dbReference type="SAM" id="Phobius"/>
    </source>
</evidence>
<protein>
    <submittedName>
        <fullName evidence="10">Voltage-gated potassium channel</fullName>
    </submittedName>
</protein>
<comment type="subcellular location">
    <subcellularLocation>
        <location evidence="1">Membrane</location>
        <topology evidence="1">Multi-pass membrane protein</topology>
    </subcellularLocation>
</comment>
<feature type="transmembrane region" description="Helical" evidence="8">
    <location>
        <begin position="198"/>
        <end position="219"/>
    </location>
</feature>
<keyword evidence="2" id="KW-0813">Transport</keyword>
<dbReference type="PANTHER" id="PTHR11537">
    <property type="entry name" value="VOLTAGE-GATED POTASSIUM CHANNEL"/>
    <property type="match status" value="1"/>
</dbReference>
<dbReference type="PANTHER" id="PTHR11537:SF254">
    <property type="entry name" value="POTASSIUM VOLTAGE-GATED CHANNEL PROTEIN SHAB"/>
    <property type="match status" value="1"/>
</dbReference>
<dbReference type="Gene3D" id="1.10.287.70">
    <property type="match status" value="1"/>
</dbReference>
<dbReference type="PRINTS" id="PR00169">
    <property type="entry name" value="KCHANNEL"/>
</dbReference>
<feature type="transmembrane region" description="Helical" evidence="8">
    <location>
        <begin position="167"/>
        <end position="186"/>
    </location>
</feature>
<evidence type="ECO:0000256" key="5">
    <source>
        <dbReference type="ARBA" id="ARBA00023065"/>
    </source>
</evidence>
<keyword evidence="4 8" id="KW-1133">Transmembrane helix</keyword>
<dbReference type="InterPro" id="IPR003938">
    <property type="entry name" value="K_chnl_volt-dep_EAG/ELK/ERG"/>
</dbReference>
<evidence type="ECO:0000313" key="10">
    <source>
        <dbReference type="EMBL" id="PRY23098.1"/>
    </source>
</evidence>
<evidence type="ECO:0000256" key="7">
    <source>
        <dbReference type="ARBA" id="ARBA00023303"/>
    </source>
</evidence>
<feature type="domain" description="Potassium channel" evidence="9">
    <location>
        <begin position="147"/>
        <end position="219"/>
    </location>
</feature>
<feature type="transmembrane region" description="Helical" evidence="8">
    <location>
        <begin position="21"/>
        <end position="39"/>
    </location>
</feature>
<keyword evidence="6 8" id="KW-0472">Membrane</keyword>
<dbReference type="GO" id="GO:0008076">
    <property type="term" value="C:voltage-gated potassium channel complex"/>
    <property type="evidence" value="ECO:0007669"/>
    <property type="project" value="InterPro"/>
</dbReference>
<comment type="caution">
    <text evidence="10">The sequence shown here is derived from an EMBL/GenBank/DDBJ whole genome shotgun (WGS) entry which is preliminary data.</text>
</comment>
<feature type="transmembrane region" description="Helical" evidence="8">
    <location>
        <begin position="138"/>
        <end position="160"/>
    </location>
</feature>
<evidence type="ECO:0000313" key="11">
    <source>
        <dbReference type="Proteomes" id="UP000239480"/>
    </source>
</evidence>
<dbReference type="Proteomes" id="UP000239480">
    <property type="component" value="Unassembled WGS sequence"/>
</dbReference>
<gene>
    <name evidence="10" type="ORF">CLV78_105150</name>
</gene>
<dbReference type="RefSeq" id="WP_106205408.1">
    <property type="nucleotide sequence ID" value="NZ_PVTD01000005.1"/>
</dbReference>
<dbReference type="AlphaFoldDB" id="A0A2T0RPJ7"/>
<dbReference type="Gene3D" id="1.20.120.350">
    <property type="entry name" value="Voltage-gated potassium channels. Chain C"/>
    <property type="match status" value="1"/>
</dbReference>
<evidence type="ECO:0000256" key="2">
    <source>
        <dbReference type="ARBA" id="ARBA00022448"/>
    </source>
</evidence>
<keyword evidence="5" id="KW-0406">Ion transport</keyword>
<name>A0A2T0RPJ7_9RHOB</name>
<reference evidence="10 11" key="1">
    <citation type="submission" date="2018-03" db="EMBL/GenBank/DDBJ databases">
        <title>Genomic Encyclopedia of Archaeal and Bacterial Type Strains, Phase II (KMG-II): from individual species to whole genera.</title>
        <authorList>
            <person name="Goeker M."/>
        </authorList>
    </citation>
    <scope>NUCLEOTIDE SEQUENCE [LARGE SCALE GENOMIC DNA]</scope>
    <source>
        <strain evidence="10 11">DSM 29328</strain>
    </source>
</reference>
<keyword evidence="3 8" id="KW-0812">Transmembrane</keyword>
<dbReference type="GO" id="GO:0001508">
    <property type="term" value="P:action potential"/>
    <property type="evidence" value="ECO:0007669"/>
    <property type="project" value="TreeGrafter"/>
</dbReference>
<sequence>MSNSLKSKVVDLYTGQSSRSVRFRYTLILFDLATVLYFIVTTPLPHGQGLLIVNMLLLVVILLDFIARFWIADDKVSHLCRLYVIADLLVLLSFPLNAITHVDLTFLRILRGVRLGHSEYLLRDLRRDFPVFRLREDALVALLNLVIFVFVITSAVFVFFVDADRSVSGYIDAIYYTVTTLTTTGYGDLTPKTPGAKLFAVGIMVVGVGLFLRLASVIFTPSKVHHRCGHCGLTRHDPDAIHCKHCGEAVRIETKGFG</sequence>
<dbReference type="EMBL" id="PVTD01000005">
    <property type="protein sequence ID" value="PRY23098.1"/>
    <property type="molecule type" value="Genomic_DNA"/>
</dbReference>
<evidence type="ECO:0000256" key="6">
    <source>
        <dbReference type="ARBA" id="ARBA00023136"/>
    </source>
</evidence>
<dbReference type="InterPro" id="IPR027359">
    <property type="entry name" value="Volt_channel_dom_sf"/>
</dbReference>
<dbReference type="InterPro" id="IPR013099">
    <property type="entry name" value="K_chnl_dom"/>
</dbReference>
<feature type="transmembrane region" description="Helical" evidence="8">
    <location>
        <begin position="82"/>
        <end position="100"/>
    </location>
</feature>
<dbReference type="GO" id="GO:0005249">
    <property type="term" value="F:voltage-gated potassium channel activity"/>
    <property type="evidence" value="ECO:0007669"/>
    <property type="project" value="InterPro"/>
</dbReference>
<evidence type="ECO:0000256" key="3">
    <source>
        <dbReference type="ARBA" id="ARBA00022692"/>
    </source>
</evidence>
<evidence type="ECO:0000256" key="1">
    <source>
        <dbReference type="ARBA" id="ARBA00004141"/>
    </source>
</evidence>
<dbReference type="PRINTS" id="PR01463">
    <property type="entry name" value="EAGCHANLFMLY"/>
</dbReference>
<accession>A0A2T0RPJ7</accession>
<keyword evidence="7 10" id="KW-0407">Ion channel</keyword>
<keyword evidence="11" id="KW-1185">Reference proteome</keyword>
<organism evidence="10 11">
    <name type="scientific">Aliiruegeria haliotis</name>
    <dbReference type="NCBI Taxonomy" id="1280846"/>
    <lineage>
        <taxon>Bacteria</taxon>
        <taxon>Pseudomonadati</taxon>
        <taxon>Pseudomonadota</taxon>
        <taxon>Alphaproteobacteria</taxon>
        <taxon>Rhodobacterales</taxon>
        <taxon>Roseobacteraceae</taxon>
        <taxon>Aliiruegeria</taxon>
    </lineage>
</organism>
<dbReference type="InterPro" id="IPR028325">
    <property type="entry name" value="VG_K_chnl"/>
</dbReference>
<feature type="transmembrane region" description="Helical" evidence="8">
    <location>
        <begin position="51"/>
        <end position="70"/>
    </location>
</feature>
<dbReference type="SUPFAM" id="SSF81324">
    <property type="entry name" value="Voltage-gated potassium channels"/>
    <property type="match status" value="1"/>
</dbReference>
<proteinExistence type="predicted"/>
<dbReference type="Pfam" id="PF07885">
    <property type="entry name" value="Ion_trans_2"/>
    <property type="match status" value="1"/>
</dbReference>
<dbReference type="OrthoDB" id="9799090at2"/>
<evidence type="ECO:0000259" key="9">
    <source>
        <dbReference type="Pfam" id="PF07885"/>
    </source>
</evidence>
<evidence type="ECO:0000256" key="4">
    <source>
        <dbReference type="ARBA" id="ARBA00022989"/>
    </source>
</evidence>